<accession>A0A0D1Y4U9</accession>
<gene>
    <name evidence="1" type="ORF">PV08_11727</name>
</gene>
<name>A0A0D1Y4U9_9EURO</name>
<dbReference type="Proteomes" id="UP000053328">
    <property type="component" value="Unassembled WGS sequence"/>
</dbReference>
<dbReference type="RefSeq" id="XP_016230167.1">
    <property type="nucleotide sequence ID" value="XM_016386035.1"/>
</dbReference>
<dbReference type="AlphaFoldDB" id="A0A0D1Y4U9"/>
<dbReference type="Gene3D" id="3.40.220.10">
    <property type="entry name" value="Leucine Aminopeptidase, subunit E, domain 1"/>
    <property type="match status" value="1"/>
</dbReference>
<evidence type="ECO:0000313" key="2">
    <source>
        <dbReference type="Proteomes" id="UP000053328"/>
    </source>
</evidence>
<sequence>MANNLPQKAPIFCQDPPSAEAADALIWSNWSAEDRKKWANTLLFENGGKLKTLMKEKWKLPAPEAPEVWRGSRLPVCEDVDGDGPPASPEEPWIELMDCDPLHAAFIASQRYPGKGVAVHNWADHIMSPDDHTATAHKNLQSESMLVRTTLKEHLVDVKFPRDQEDVLYSEGVFCYGLEHGSYDDKRHQFFLSFIGCAPPGVRNDPDIRSNDPVNNCILHPQRQLIADKVTWILRVAAIQGAAVVVLGAFAALEPQSTIARITKDVLLDPPAGDKWREAGIQKVILAIPDWPFLKGSFRIFEEVFSGSEHVKVANLGDLLEEIYLRPFFNTQSSP</sequence>
<dbReference type="PANTHER" id="PTHR35596">
    <property type="entry name" value="DUF2263 DOMAIN-CONTAINING PROTEIN"/>
    <property type="match status" value="1"/>
</dbReference>
<dbReference type="VEuPathDB" id="FungiDB:PV08_11727"/>
<evidence type="ECO:0000313" key="1">
    <source>
        <dbReference type="EMBL" id="KIW09951.1"/>
    </source>
</evidence>
<proteinExistence type="predicted"/>
<dbReference type="EMBL" id="KN847501">
    <property type="protein sequence ID" value="KIW09951.1"/>
    <property type="molecule type" value="Genomic_DNA"/>
</dbReference>
<reference evidence="1 2" key="1">
    <citation type="submission" date="2015-01" db="EMBL/GenBank/DDBJ databases">
        <title>The Genome Sequence of Exophiala spinifera CBS89968.</title>
        <authorList>
            <consortium name="The Broad Institute Genomics Platform"/>
            <person name="Cuomo C."/>
            <person name="de Hoog S."/>
            <person name="Gorbushina A."/>
            <person name="Stielow B."/>
            <person name="Teixiera M."/>
            <person name="Abouelleil A."/>
            <person name="Chapman S.B."/>
            <person name="Priest M."/>
            <person name="Young S.K."/>
            <person name="Wortman J."/>
            <person name="Nusbaum C."/>
            <person name="Birren B."/>
        </authorList>
    </citation>
    <scope>NUCLEOTIDE SEQUENCE [LARGE SCALE GENOMIC DNA]</scope>
    <source>
        <strain evidence="1 2">CBS 89968</strain>
    </source>
</reference>
<organism evidence="1 2">
    <name type="scientific">Exophiala spinifera</name>
    <dbReference type="NCBI Taxonomy" id="91928"/>
    <lineage>
        <taxon>Eukaryota</taxon>
        <taxon>Fungi</taxon>
        <taxon>Dikarya</taxon>
        <taxon>Ascomycota</taxon>
        <taxon>Pezizomycotina</taxon>
        <taxon>Eurotiomycetes</taxon>
        <taxon>Chaetothyriomycetidae</taxon>
        <taxon>Chaetothyriales</taxon>
        <taxon>Herpotrichiellaceae</taxon>
        <taxon>Exophiala</taxon>
    </lineage>
</organism>
<dbReference type="GeneID" id="27338810"/>
<protein>
    <submittedName>
        <fullName evidence="1">Uncharacterized protein</fullName>
    </submittedName>
</protein>
<keyword evidence="2" id="KW-1185">Reference proteome</keyword>
<dbReference type="PANTHER" id="PTHR35596:SF1">
    <property type="entry name" value="MICROBIAL-TYPE PARG CATALYTIC DOMAIN-CONTAINING PROTEIN"/>
    <property type="match status" value="1"/>
</dbReference>
<dbReference type="InterPro" id="IPR043472">
    <property type="entry name" value="Macro_dom-like"/>
</dbReference>
<dbReference type="HOGENOM" id="CLU_829079_0_0_1"/>